<accession>A0A8S0G0E2</accession>
<name>A0A8S0G0E2_ECOLX</name>
<evidence type="ECO:0008006" key="3">
    <source>
        <dbReference type="Google" id="ProtNLM"/>
    </source>
</evidence>
<protein>
    <recommendedName>
        <fullName evidence="3">Exonuclease, dsDNA, ATP-dependent</fullName>
    </recommendedName>
</protein>
<evidence type="ECO:0000313" key="2">
    <source>
        <dbReference type="Proteomes" id="UP000467488"/>
    </source>
</evidence>
<reference evidence="1 2" key="1">
    <citation type="submission" date="2020-01" db="EMBL/GenBank/DDBJ databases">
        <title>Dynamics of blaIMP-6 dissemination in carbapenem resistant Enterobacteriacea isolated from regional surveillance in Osaka, Japan.</title>
        <authorList>
            <person name="Abe R."/>
            <person name="Akeda Y."/>
            <person name="Sugawara Y."/>
            <person name="Yamamoto N."/>
            <person name="Tomono K."/>
            <person name="Takeuchi D."/>
            <person name="Kawahara R."/>
            <person name="Hamada S."/>
        </authorList>
    </citation>
    <scope>NUCLEOTIDE SEQUENCE [LARGE SCALE GENOMIC DNA]</scope>
    <source>
        <strain evidence="1 2">E300</strain>
    </source>
</reference>
<dbReference type="EMBL" id="AP022360">
    <property type="protein sequence ID" value="BBU86132.1"/>
    <property type="molecule type" value="Genomic_DNA"/>
</dbReference>
<gene>
    <name evidence="1" type="ORF">EIMP300_75320</name>
</gene>
<sequence>MQQEASRRQQALQQALAEEEQAQPQLAALSLAQPARNLRPHWERIAEHSTALAHTRQQIEEVNTRLQSTMALRASIRHHAAKQSAELQQQQQSLNAWLQEHDRFRQWNNELAGWRAQFSQQTSDREHLRQWQQQLTHAEQKLNALAAITLTLTSAPPMKLLAPRRNMLSNAHCVSAWSHCMGRLFPNKNVWRSYRSLSRTSLWSRRNVMPHLTKCAIVIKKRCNNLPM</sequence>
<dbReference type="Proteomes" id="UP000467488">
    <property type="component" value="Chromosome"/>
</dbReference>
<organism evidence="1 2">
    <name type="scientific">Escherichia coli</name>
    <dbReference type="NCBI Taxonomy" id="562"/>
    <lineage>
        <taxon>Bacteria</taxon>
        <taxon>Pseudomonadati</taxon>
        <taxon>Pseudomonadota</taxon>
        <taxon>Gammaproteobacteria</taxon>
        <taxon>Enterobacterales</taxon>
        <taxon>Enterobacteriaceae</taxon>
        <taxon>Escherichia</taxon>
    </lineage>
</organism>
<proteinExistence type="predicted"/>
<dbReference type="AlphaFoldDB" id="A0A8S0G0E2"/>
<evidence type="ECO:0000313" key="1">
    <source>
        <dbReference type="EMBL" id="BBU86132.1"/>
    </source>
</evidence>